<evidence type="ECO:0000313" key="1">
    <source>
        <dbReference type="EMBL" id="QDU79692.1"/>
    </source>
</evidence>
<dbReference type="GO" id="GO:0016747">
    <property type="term" value="F:acyltransferase activity, transferring groups other than amino-acyl groups"/>
    <property type="evidence" value="ECO:0007669"/>
    <property type="project" value="TreeGrafter"/>
</dbReference>
<dbReference type="InterPro" id="IPR029058">
    <property type="entry name" value="AB_hydrolase_fold"/>
</dbReference>
<gene>
    <name evidence="1" type="ORF">Pla110_14060</name>
</gene>
<organism evidence="1 2">
    <name type="scientific">Polystyrenella longa</name>
    <dbReference type="NCBI Taxonomy" id="2528007"/>
    <lineage>
        <taxon>Bacteria</taxon>
        <taxon>Pseudomonadati</taxon>
        <taxon>Planctomycetota</taxon>
        <taxon>Planctomycetia</taxon>
        <taxon>Planctomycetales</taxon>
        <taxon>Planctomycetaceae</taxon>
        <taxon>Polystyrenella</taxon>
    </lineage>
</organism>
<accession>A0A518CKE4</accession>
<dbReference type="SUPFAM" id="SSF53474">
    <property type="entry name" value="alpha/beta-Hydrolases"/>
    <property type="match status" value="1"/>
</dbReference>
<dbReference type="AlphaFoldDB" id="A0A518CKE4"/>
<dbReference type="Pfam" id="PF00756">
    <property type="entry name" value="Esterase"/>
    <property type="match status" value="1"/>
</dbReference>
<dbReference type="Proteomes" id="UP000317178">
    <property type="component" value="Chromosome"/>
</dbReference>
<protein>
    <submittedName>
        <fullName evidence="1">Esterase</fullName>
    </submittedName>
</protein>
<dbReference type="PANTHER" id="PTHR48098:SF1">
    <property type="entry name" value="DIACYLGLYCEROL ACYLTRANSFERASE_MYCOLYLTRANSFERASE AG85A"/>
    <property type="match status" value="1"/>
</dbReference>
<reference evidence="1 2" key="1">
    <citation type="submission" date="2019-02" db="EMBL/GenBank/DDBJ databases">
        <title>Deep-cultivation of Planctomycetes and their phenomic and genomic characterization uncovers novel biology.</title>
        <authorList>
            <person name="Wiegand S."/>
            <person name="Jogler M."/>
            <person name="Boedeker C."/>
            <person name="Pinto D."/>
            <person name="Vollmers J."/>
            <person name="Rivas-Marin E."/>
            <person name="Kohn T."/>
            <person name="Peeters S.H."/>
            <person name="Heuer A."/>
            <person name="Rast P."/>
            <person name="Oberbeckmann S."/>
            <person name="Bunk B."/>
            <person name="Jeske O."/>
            <person name="Meyerdierks A."/>
            <person name="Storesund J.E."/>
            <person name="Kallscheuer N."/>
            <person name="Luecker S."/>
            <person name="Lage O.M."/>
            <person name="Pohl T."/>
            <person name="Merkel B.J."/>
            <person name="Hornburger P."/>
            <person name="Mueller R.-W."/>
            <person name="Bruemmer F."/>
            <person name="Labrenz M."/>
            <person name="Spormann A.M."/>
            <person name="Op den Camp H."/>
            <person name="Overmann J."/>
            <person name="Amann R."/>
            <person name="Jetten M.S.M."/>
            <person name="Mascher T."/>
            <person name="Medema M.H."/>
            <person name="Devos D.P."/>
            <person name="Kaster A.-K."/>
            <person name="Ovreas L."/>
            <person name="Rohde M."/>
            <person name="Galperin M.Y."/>
            <person name="Jogler C."/>
        </authorList>
    </citation>
    <scope>NUCLEOTIDE SEQUENCE [LARGE SCALE GENOMIC DNA]</scope>
    <source>
        <strain evidence="1 2">Pla110</strain>
    </source>
</reference>
<dbReference type="InterPro" id="IPR050583">
    <property type="entry name" value="Mycobacterial_A85_antigen"/>
</dbReference>
<name>A0A518CKE4_9PLAN</name>
<dbReference type="RefSeq" id="WP_144994488.1">
    <property type="nucleotide sequence ID" value="NZ_CP036281.1"/>
</dbReference>
<dbReference type="InterPro" id="IPR000801">
    <property type="entry name" value="Esterase-like"/>
</dbReference>
<sequence>MKLQNKPVRCGLFLLLIILATDAPRIQAEESVPIQELKSHPLSSPHQRSGTMLQVLLPSDFDQARTYRTLYFLPVEAGTGTRWGTSTKEAIKHGLANRFNVICLFSTFSDLPWYANHPLDTKLQQETYFLKTVIPFVEEHYPVSTKSDDRYLIGFSKSGWGAWSLLLRHPDLFHKALAWDAPLMLDRSGPYGSGPIFGDQENFENYHLARLLKEKQTQFQNEPRLYHWGYDAFREQHEEMNALLRQLEIKSIYRDGPQRKHHWESGWLADAVELLLKED</sequence>
<dbReference type="KEGG" id="plon:Pla110_14060"/>
<dbReference type="OrthoDB" id="184858at2"/>
<dbReference type="PANTHER" id="PTHR48098">
    <property type="entry name" value="ENTEROCHELIN ESTERASE-RELATED"/>
    <property type="match status" value="1"/>
</dbReference>
<evidence type="ECO:0000313" key="2">
    <source>
        <dbReference type="Proteomes" id="UP000317178"/>
    </source>
</evidence>
<dbReference type="EMBL" id="CP036281">
    <property type="protein sequence ID" value="QDU79692.1"/>
    <property type="molecule type" value="Genomic_DNA"/>
</dbReference>
<proteinExistence type="predicted"/>
<dbReference type="Gene3D" id="3.40.50.1820">
    <property type="entry name" value="alpha/beta hydrolase"/>
    <property type="match status" value="1"/>
</dbReference>
<keyword evidence="2" id="KW-1185">Reference proteome</keyword>